<dbReference type="InterPro" id="IPR011010">
    <property type="entry name" value="DNA_brk_join_enz"/>
</dbReference>
<dbReference type="Gene3D" id="1.10.443.10">
    <property type="entry name" value="Intergrase catalytic core"/>
    <property type="match status" value="1"/>
</dbReference>
<comment type="caution">
    <text evidence="2">The sequence shown here is derived from an EMBL/GenBank/DDBJ whole genome shotgun (WGS) entry which is preliminary data.</text>
</comment>
<dbReference type="InterPro" id="IPR013762">
    <property type="entry name" value="Integrase-like_cat_sf"/>
</dbReference>
<protein>
    <submittedName>
        <fullName evidence="2">Uncharacterized protein</fullName>
    </submittedName>
</protein>
<name>A0A8H6G1G5_9LECA</name>
<dbReference type="EMBL" id="JACCJC010000008">
    <property type="protein sequence ID" value="KAF6238651.1"/>
    <property type="molecule type" value="Genomic_DNA"/>
</dbReference>
<dbReference type="Proteomes" id="UP000578531">
    <property type="component" value="Unassembled WGS sequence"/>
</dbReference>
<reference evidence="2 3" key="1">
    <citation type="journal article" date="2020" name="Genomics">
        <title>Complete, high-quality genomes from long-read metagenomic sequencing of two wolf lichen thalli reveals enigmatic genome architecture.</title>
        <authorList>
            <person name="McKenzie S.K."/>
            <person name="Walston R.F."/>
            <person name="Allen J.L."/>
        </authorList>
    </citation>
    <scope>NUCLEOTIDE SEQUENCE [LARGE SCALE GENOMIC DNA]</scope>
    <source>
        <strain evidence="2">WasteWater2</strain>
    </source>
</reference>
<dbReference type="GeneID" id="59284826"/>
<keyword evidence="1" id="KW-0233">DNA recombination</keyword>
<dbReference type="InterPro" id="IPR052925">
    <property type="entry name" value="Phage_Integrase-like_Recomb"/>
</dbReference>
<dbReference type="GO" id="GO:0015074">
    <property type="term" value="P:DNA integration"/>
    <property type="evidence" value="ECO:0007669"/>
    <property type="project" value="InterPro"/>
</dbReference>
<gene>
    <name evidence="2" type="ORF">HO173_003157</name>
</gene>
<dbReference type="SUPFAM" id="SSF56349">
    <property type="entry name" value="DNA breaking-rejoining enzymes"/>
    <property type="match status" value="1"/>
</dbReference>
<dbReference type="AlphaFoldDB" id="A0A8H6G1G5"/>
<keyword evidence="3" id="KW-1185">Reference proteome</keyword>
<evidence type="ECO:0000256" key="1">
    <source>
        <dbReference type="ARBA" id="ARBA00023172"/>
    </source>
</evidence>
<sequence length="161" mass="18410">MGFEDLEVFHHPLLQRVIAGIRRLRGEADTKERRPITRDLLLHILTQFDKTSLEGATLHTSFCLAFTTFLRVGEFTWSQAESEDSDFGRWHITRRSITLHSHHMELSLPSSKTDPFRRGITLSIAAANNDAYPIRSLRNLFTRFPVSGSSPLFNPGKAFTR</sequence>
<proteinExistence type="predicted"/>
<evidence type="ECO:0000313" key="2">
    <source>
        <dbReference type="EMBL" id="KAF6238651.1"/>
    </source>
</evidence>
<dbReference type="RefSeq" id="XP_037167950.1">
    <property type="nucleotide sequence ID" value="XM_037305085.1"/>
</dbReference>
<dbReference type="PANTHER" id="PTHR34605:SF4">
    <property type="entry name" value="DNA ADENINE METHYLTRANSFERASE"/>
    <property type="match status" value="1"/>
</dbReference>
<evidence type="ECO:0000313" key="3">
    <source>
        <dbReference type="Proteomes" id="UP000578531"/>
    </source>
</evidence>
<dbReference type="GO" id="GO:0006310">
    <property type="term" value="P:DNA recombination"/>
    <property type="evidence" value="ECO:0007669"/>
    <property type="project" value="UniProtKB-KW"/>
</dbReference>
<accession>A0A8H6G1G5</accession>
<organism evidence="2 3">
    <name type="scientific">Letharia columbiana</name>
    <dbReference type="NCBI Taxonomy" id="112416"/>
    <lineage>
        <taxon>Eukaryota</taxon>
        <taxon>Fungi</taxon>
        <taxon>Dikarya</taxon>
        <taxon>Ascomycota</taxon>
        <taxon>Pezizomycotina</taxon>
        <taxon>Lecanoromycetes</taxon>
        <taxon>OSLEUM clade</taxon>
        <taxon>Lecanoromycetidae</taxon>
        <taxon>Lecanorales</taxon>
        <taxon>Lecanorineae</taxon>
        <taxon>Parmeliaceae</taxon>
        <taxon>Letharia</taxon>
    </lineage>
</organism>
<dbReference type="GO" id="GO:0003677">
    <property type="term" value="F:DNA binding"/>
    <property type="evidence" value="ECO:0007669"/>
    <property type="project" value="InterPro"/>
</dbReference>
<dbReference type="PANTHER" id="PTHR34605">
    <property type="entry name" value="PHAGE_INTEGRASE DOMAIN-CONTAINING PROTEIN"/>
    <property type="match status" value="1"/>
</dbReference>
<dbReference type="OrthoDB" id="3941369at2759"/>